<name>A0A812S6P3_9DINO</name>
<dbReference type="AlphaFoldDB" id="A0A812S6P3"/>
<evidence type="ECO:0000256" key="4">
    <source>
        <dbReference type="ARBA" id="ARBA00022771"/>
    </source>
</evidence>
<evidence type="ECO:0000256" key="7">
    <source>
        <dbReference type="PROSITE-ProRule" id="PRU00042"/>
    </source>
</evidence>
<feature type="region of interest" description="Disordered" evidence="8">
    <location>
        <begin position="641"/>
        <end position="670"/>
    </location>
</feature>
<evidence type="ECO:0000256" key="6">
    <source>
        <dbReference type="ARBA" id="ARBA00023242"/>
    </source>
</evidence>
<evidence type="ECO:0000313" key="10">
    <source>
        <dbReference type="EMBL" id="CAE7462527.1"/>
    </source>
</evidence>
<dbReference type="Proteomes" id="UP000604046">
    <property type="component" value="Unassembled WGS sequence"/>
</dbReference>
<evidence type="ECO:0000256" key="1">
    <source>
        <dbReference type="ARBA" id="ARBA00004123"/>
    </source>
</evidence>
<dbReference type="SUPFAM" id="SSF57667">
    <property type="entry name" value="beta-beta-alpha zinc fingers"/>
    <property type="match status" value="1"/>
</dbReference>
<dbReference type="InterPro" id="IPR036236">
    <property type="entry name" value="Znf_C2H2_sf"/>
</dbReference>
<feature type="region of interest" description="Disordered" evidence="8">
    <location>
        <begin position="586"/>
        <end position="619"/>
    </location>
</feature>
<dbReference type="Gene3D" id="3.30.160.60">
    <property type="entry name" value="Classic Zinc Finger"/>
    <property type="match status" value="1"/>
</dbReference>
<keyword evidence="11" id="KW-1185">Reference proteome</keyword>
<dbReference type="EMBL" id="CAJNDS010002407">
    <property type="protein sequence ID" value="CAE7462527.1"/>
    <property type="molecule type" value="Genomic_DNA"/>
</dbReference>
<reference evidence="10" key="1">
    <citation type="submission" date="2021-02" db="EMBL/GenBank/DDBJ databases">
        <authorList>
            <person name="Dougan E. K."/>
            <person name="Rhodes N."/>
            <person name="Thang M."/>
            <person name="Chan C."/>
        </authorList>
    </citation>
    <scope>NUCLEOTIDE SEQUENCE</scope>
</reference>
<dbReference type="PANTHER" id="PTHR16515">
    <property type="entry name" value="PR DOMAIN ZINC FINGER PROTEIN"/>
    <property type="match status" value="1"/>
</dbReference>
<evidence type="ECO:0000256" key="2">
    <source>
        <dbReference type="ARBA" id="ARBA00022723"/>
    </source>
</evidence>
<protein>
    <submittedName>
        <fullName evidence="10">Jockey\pol protein</fullName>
    </submittedName>
</protein>
<keyword evidence="6" id="KW-0539">Nucleus</keyword>
<keyword evidence="3" id="KW-0677">Repeat</keyword>
<feature type="domain" description="C2H2-type" evidence="9">
    <location>
        <begin position="277"/>
        <end position="301"/>
    </location>
</feature>
<evidence type="ECO:0000256" key="8">
    <source>
        <dbReference type="SAM" id="MobiDB-lite"/>
    </source>
</evidence>
<dbReference type="InterPro" id="IPR050331">
    <property type="entry name" value="Zinc_finger"/>
</dbReference>
<evidence type="ECO:0000313" key="11">
    <source>
        <dbReference type="Proteomes" id="UP000604046"/>
    </source>
</evidence>
<evidence type="ECO:0000259" key="9">
    <source>
        <dbReference type="PROSITE" id="PS50157"/>
    </source>
</evidence>
<proteinExistence type="predicted"/>
<dbReference type="GO" id="GO:0005634">
    <property type="term" value="C:nucleus"/>
    <property type="evidence" value="ECO:0007669"/>
    <property type="project" value="UniProtKB-SubCell"/>
</dbReference>
<dbReference type="InterPro" id="IPR013087">
    <property type="entry name" value="Znf_C2H2_type"/>
</dbReference>
<dbReference type="OrthoDB" id="413843at2759"/>
<dbReference type="SMART" id="SM00355">
    <property type="entry name" value="ZnF_C2H2"/>
    <property type="match status" value="3"/>
</dbReference>
<dbReference type="PANTHER" id="PTHR16515:SF49">
    <property type="entry name" value="GASTRULA ZINC FINGER PROTEIN XLCGF49.1-LIKE-RELATED"/>
    <property type="match status" value="1"/>
</dbReference>
<keyword evidence="2" id="KW-0479">Metal-binding</keyword>
<dbReference type="GO" id="GO:0010468">
    <property type="term" value="P:regulation of gene expression"/>
    <property type="evidence" value="ECO:0007669"/>
    <property type="project" value="TreeGrafter"/>
</dbReference>
<feature type="compositionally biased region" description="Basic and acidic residues" evidence="8">
    <location>
        <begin position="543"/>
        <end position="552"/>
    </location>
</feature>
<comment type="subcellular location">
    <subcellularLocation>
        <location evidence="1">Nucleus</location>
    </subcellularLocation>
</comment>
<keyword evidence="4 7" id="KW-0863">Zinc-finger</keyword>
<feature type="region of interest" description="Disordered" evidence="8">
    <location>
        <begin position="534"/>
        <end position="568"/>
    </location>
</feature>
<comment type="caution">
    <text evidence="10">The sequence shown here is derived from an EMBL/GenBank/DDBJ whole genome shotgun (WGS) entry which is preliminary data.</text>
</comment>
<gene>
    <name evidence="10" type="primary">jockey\pol</name>
    <name evidence="10" type="ORF">SNAT2548_LOCUS25753</name>
</gene>
<dbReference type="PROSITE" id="PS50157">
    <property type="entry name" value="ZINC_FINGER_C2H2_2"/>
    <property type="match status" value="1"/>
</dbReference>
<dbReference type="GO" id="GO:0008270">
    <property type="term" value="F:zinc ion binding"/>
    <property type="evidence" value="ECO:0007669"/>
    <property type="project" value="UniProtKB-KW"/>
</dbReference>
<organism evidence="10 11">
    <name type="scientific">Symbiodinium natans</name>
    <dbReference type="NCBI Taxonomy" id="878477"/>
    <lineage>
        <taxon>Eukaryota</taxon>
        <taxon>Sar</taxon>
        <taxon>Alveolata</taxon>
        <taxon>Dinophyceae</taxon>
        <taxon>Suessiales</taxon>
        <taxon>Symbiodiniaceae</taxon>
        <taxon>Symbiodinium</taxon>
    </lineage>
</organism>
<sequence length="850" mass="93883">MALENFESTYDWLKGLTLYADDHHFGLTFHDTKGLAAAIKQAGVLLAVLRDAGLDVNAQKSVALLEVRGRALRKAAKQCQGRSPTGPYLRIPNPNNPTGKVDCIPLHTTAVYLGVVISYKNFEDATVRRNIRKAQHRYHQLRKLLNGHHSLTQHTRLRLWRACLEPIFYYALHVVGVTKSGSRLLHTALVKQLRAVCASPVHITRESTADLLGRTGVAWYYDTLALRGNTLATKLAQAPKEDTVLQDPAIAAQITHAISTFTQAMREFVQETDEARHCCDVCGAAFTTNSGLKTHQRRKHAVRPVQSTLRARDIGLNGLPTCSFCKTAFPKWQVLEQHVRLLACEGLRSFWKMESVNHNQPPTPSTTYPTHTHVLEFPVFLNKFPQAKQILMQPHANAWGDLFRDASVAAWLRQHCPICGQWIAGSPGFKHHWRRIHQDIWEAISALTLEMHKRSSQYFAPMAGHACLACCLTVKQPRSHVQTCAVVFQAVALQILVNPESTRQPSHVQHGYRRALAVRGWTCGDMGRYVSLGTSTSGRSSYQHHDDARAKETTGAGRVPPDPTSSCAREAAHGLPVCPAPHVLSAARPAHSHQPGLSEAHAPAGGFPPDDTSRPRLCPSFGGGGGCSVLEALVKVSQKWHATHQAHQTSSTGNDPGESANASLTSSATQPQVPLRTLLMRCLIKEMLTRLTTFTQTSELQNKATETGLFKASTEAGAGAGAWTMMRWCPDTQKMIPDSCRPACSTDQTVKILQSLEADLMDTTLVLRFHSLKKWHEIQRQRKAVMLIEVSNRKSSLHSGLLALCGHPALSMIDASLKPEGMRRSPMAQRLSKMIAQYEQQMGAAPRRWG</sequence>
<feature type="compositionally biased region" description="Polar residues" evidence="8">
    <location>
        <begin position="645"/>
        <end position="670"/>
    </location>
</feature>
<keyword evidence="5" id="KW-0862">Zinc</keyword>
<accession>A0A812S6P3</accession>
<evidence type="ECO:0000256" key="3">
    <source>
        <dbReference type="ARBA" id="ARBA00022737"/>
    </source>
</evidence>
<evidence type="ECO:0000256" key="5">
    <source>
        <dbReference type="ARBA" id="ARBA00022833"/>
    </source>
</evidence>
<dbReference type="PROSITE" id="PS00028">
    <property type="entry name" value="ZINC_FINGER_C2H2_1"/>
    <property type="match status" value="2"/>
</dbReference>